<dbReference type="AlphaFoldDB" id="A0AB34HB77"/>
<organism evidence="1 2">
    <name type="scientific">Eschrichtius robustus</name>
    <name type="common">California gray whale</name>
    <name type="synonym">Eschrichtius gibbosus</name>
    <dbReference type="NCBI Taxonomy" id="9764"/>
    <lineage>
        <taxon>Eukaryota</taxon>
        <taxon>Metazoa</taxon>
        <taxon>Chordata</taxon>
        <taxon>Craniata</taxon>
        <taxon>Vertebrata</taxon>
        <taxon>Euteleostomi</taxon>
        <taxon>Mammalia</taxon>
        <taxon>Eutheria</taxon>
        <taxon>Laurasiatheria</taxon>
        <taxon>Artiodactyla</taxon>
        <taxon>Whippomorpha</taxon>
        <taxon>Cetacea</taxon>
        <taxon>Mysticeti</taxon>
        <taxon>Eschrichtiidae</taxon>
        <taxon>Eschrichtius</taxon>
    </lineage>
</organism>
<proteinExistence type="predicted"/>
<comment type="caution">
    <text evidence="1">The sequence shown here is derived from an EMBL/GenBank/DDBJ whole genome shotgun (WGS) entry which is preliminary data.</text>
</comment>
<accession>A0AB34HB77</accession>
<gene>
    <name evidence="1" type="ORF">J1605_005449</name>
</gene>
<dbReference type="Proteomes" id="UP001159641">
    <property type="component" value="Unassembled WGS sequence"/>
</dbReference>
<evidence type="ECO:0000313" key="2">
    <source>
        <dbReference type="Proteomes" id="UP001159641"/>
    </source>
</evidence>
<evidence type="ECO:0000313" key="1">
    <source>
        <dbReference type="EMBL" id="KAJ8788150.1"/>
    </source>
</evidence>
<reference evidence="1 2" key="1">
    <citation type="submission" date="2022-11" db="EMBL/GenBank/DDBJ databases">
        <title>Whole genome sequence of Eschrichtius robustus ER-17-0199.</title>
        <authorList>
            <person name="Bruniche-Olsen A."/>
            <person name="Black A.N."/>
            <person name="Fields C.J."/>
            <person name="Walden K."/>
            <person name="Dewoody J.A."/>
        </authorList>
    </citation>
    <scope>NUCLEOTIDE SEQUENCE [LARGE SCALE GENOMIC DNA]</scope>
    <source>
        <strain evidence="1">ER-17-0199</strain>
        <tissue evidence="1">Blubber</tissue>
    </source>
</reference>
<protein>
    <submittedName>
        <fullName evidence="1">Uncharacterized protein</fullName>
    </submittedName>
</protein>
<keyword evidence="2" id="KW-1185">Reference proteome</keyword>
<name>A0AB34HB77_ESCRO</name>
<sequence>MAAFGWNTYMWPPYVAWASSQHGGSQGHSPGASYKWRGRFLAVAIIGGRSPGKRGIQQRSGTSAQWSGIPRVTWLADTPLTRRTYFYKVSSVINAVRIFIWCSPLFFDFLVTREQGLVHQTQLTRTTSPRRFHLALGSGGIQRPLLCARVSGRMRVRLSLICLVSASAAPPAGQRLGFCSSPPYVRVVRVGDDRQA</sequence>
<dbReference type="EMBL" id="JAIQCJ010001647">
    <property type="protein sequence ID" value="KAJ8788150.1"/>
    <property type="molecule type" value="Genomic_DNA"/>
</dbReference>